<evidence type="ECO:0000313" key="7">
    <source>
        <dbReference type="EMBL" id="KAG5509473.1"/>
    </source>
</evidence>
<keyword evidence="4 6" id="KW-1133">Transmembrane helix</keyword>
<keyword evidence="3 6" id="KW-0812">Transmembrane</keyword>
<reference evidence="7 8" key="1">
    <citation type="submission" date="2021-02" db="EMBL/GenBank/DDBJ databases">
        <title>Porcisia hertigi Genome sequencing and assembly.</title>
        <authorList>
            <person name="Almutairi H."/>
            <person name="Gatherer D."/>
        </authorList>
    </citation>
    <scope>NUCLEOTIDE SEQUENCE [LARGE SCALE GENOMIC DNA]</scope>
    <source>
        <strain evidence="7 8">C119</strain>
    </source>
</reference>
<accession>A0A836IZE7</accession>
<evidence type="ECO:0000313" key="8">
    <source>
        <dbReference type="Proteomes" id="UP000674318"/>
    </source>
</evidence>
<dbReference type="InterPro" id="IPR039309">
    <property type="entry name" value="BT1"/>
</dbReference>
<feature type="transmembrane region" description="Helical" evidence="6">
    <location>
        <begin position="123"/>
        <end position="148"/>
    </location>
</feature>
<dbReference type="EMBL" id="JAFJZO010000014">
    <property type="protein sequence ID" value="KAG5509473.1"/>
    <property type="molecule type" value="Genomic_DNA"/>
</dbReference>
<dbReference type="PANTHER" id="PTHR31585">
    <property type="entry name" value="FOLATE-BIOPTERIN TRANSPORTER 1, CHLOROPLASTIC"/>
    <property type="match status" value="1"/>
</dbReference>
<feature type="transmembrane region" description="Helical" evidence="6">
    <location>
        <begin position="225"/>
        <end position="247"/>
    </location>
</feature>
<feature type="transmembrane region" description="Helical" evidence="6">
    <location>
        <begin position="85"/>
        <end position="103"/>
    </location>
</feature>
<dbReference type="AlphaFoldDB" id="A0A836IZE7"/>
<evidence type="ECO:0000256" key="2">
    <source>
        <dbReference type="ARBA" id="ARBA00022448"/>
    </source>
</evidence>
<dbReference type="KEGG" id="phet:94292809"/>
<feature type="transmembrane region" description="Helical" evidence="6">
    <location>
        <begin position="59"/>
        <end position="78"/>
    </location>
</feature>
<evidence type="ECO:0000256" key="3">
    <source>
        <dbReference type="ARBA" id="ARBA00022692"/>
    </source>
</evidence>
<feature type="transmembrane region" description="Helical" evidence="6">
    <location>
        <begin position="267"/>
        <end position="290"/>
    </location>
</feature>
<comment type="caution">
    <text evidence="7">The sequence shown here is derived from an EMBL/GenBank/DDBJ whole genome shotgun (WGS) entry which is preliminary data.</text>
</comment>
<dbReference type="RefSeq" id="XP_067758625.1">
    <property type="nucleotide sequence ID" value="XM_067902732.1"/>
</dbReference>
<dbReference type="Pfam" id="PF03092">
    <property type="entry name" value="BT1"/>
    <property type="match status" value="1"/>
</dbReference>
<keyword evidence="5 6" id="KW-0472">Membrane</keyword>
<feature type="transmembrane region" description="Helical" evidence="6">
    <location>
        <begin position="195"/>
        <end position="213"/>
    </location>
</feature>
<keyword evidence="8" id="KW-1185">Reference proteome</keyword>
<dbReference type="Proteomes" id="UP000674318">
    <property type="component" value="Unassembled WGS sequence"/>
</dbReference>
<dbReference type="GO" id="GO:0016020">
    <property type="term" value="C:membrane"/>
    <property type="evidence" value="ECO:0007669"/>
    <property type="project" value="UniProtKB-SubCell"/>
</dbReference>
<protein>
    <submittedName>
        <fullName evidence="7">Uncharacterized protein</fullName>
    </submittedName>
</protein>
<evidence type="ECO:0000256" key="4">
    <source>
        <dbReference type="ARBA" id="ARBA00022989"/>
    </source>
</evidence>
<dbReference type="GeneID" id="94292809"/>
<feature type="transmembrane region" description="Helical" evidence="6">
    <location>
        <begin position="155"/>
        <end position="175"/>
    </location>
</feature>
<evidence type="ECO:0000256" key="5">
    <source>
        <dbReference type="ARBA" id="ARBA00023136"/>
    </source>
</evidence>
<proteinExistence type="predicted"/>
<dbReference type="OrthoDB" id="270800at2759"/>
<sequence length="308" mass="33892">MDDIDVDHSAYVYSLCPGVVEINREVFFRNWRLFVYSAVMVCAVIVQCLVTVFGKSTDLGYSSLVVAVVCCSLAFWACSLVAAKAICFLYLDMLLYVQLPGAMDSFYMSTKECYPAGPHFTFVFYNTMAAIIGNVAGIAGVTAFSYFFSKRSYCFTFIITTIVKVLGSVFDIVMVKRWNLAIGIPDHAMYIMGDAIVYEACNQLAWMPVVLLFSRICPRGSESMIYALAAGFSNMGQSMSSTVGSLLMELVWPIQTTGVNGCNFDNVPMLLVFAHVVFPLGVIPLSFLLLPRARICDDIGADGRSVSH</sequence>
<gene>
    <name evidence="7" type="ORF">JKF63_06783</name>
</gene>
<keyword evidence="2" id="KW-0813">Transport</keyword>
<comment type="subcellular location">
    <subcellularLocation>
        <location evidence="1">Membrane</location>
        <topology evidence="1">Multi-pass membrane protein</topology>
    </subcellularLocation>
</comment>
<evidence type="ECO:0000256" key="6">
    <source>
        <dbReference type="SAM" id="Phobius"/>
    </source>
</evidence>
<feature type="transmembrane region" description="Helical" evidence="6">
    <location>
        <begin position="33"/>
        <end position="53"/>
    </location>
</feature>
<name>A0A836IZE7_9TRYP</name>
<organism evidence="7 8">
    <name type="scientific">Porcisia hertigi</name>
    <dbReference type="NCBI Taxonomy" id="2761500"/>
    <lineage>
        <taxon>Eukaryota</taxon>
        <taxon>Discoba</taxon>
        <taxon>Euglenozoa</taxon>
        <taxon>Kinetoplastea</taxon>
        <taxon>Metakinetoplastina</taxon>
        <taxon>Trypanosomatida</taxon>
        <taxon>Trypanosomatidae</taxon>
        <taxon>Leishmaniinae</taxon>
        <taxon>Porcisia</taxon>
    </lineage>
</organism>
<dbReference type="PANTHER" id="PTHR31585:SF51">
    <property type="entry name" value="TRANSPORTER, PUTATIVE-RELATED"/>
    <property type="match status" value="1"/>
</dbReference>
<evidence type="ECO:0000256" key="1">
    <source>
        <dbReference type="ARBA" id="ARBA00004141"/>
    </source>
</evidence>